<gene>
    <name evidence="2" type="ORF">NMK50_02295</name>
</gene>
<feature type="region of interest" description="Disordered" evidence="1">
    <location>
        <begin position="54"/>
        <end position="82"/>
    </location>
</feature>
<dbReference type="EMBL" id="CP101114">
    <property type="protein sequence ID" value="UTO28855.1"/>
    <property type="molecule type" value="Genomic_DNA"/>
</dbReference>
<dbReference type="Proteomes" id="UP001059475">
    <property type="component" value="Chromosome"/>
</dbReference>
<organism evidence="2 3">
    <name type="scientific">Bartonella harrusi</name>
    <dbReference type="NCBI Taxonomy" id="2961895"/>
    <lineage>
        <taxon>Bacteria</taxon>
        <taxon>Pseudomonadati</taxon>
        <taxon>Pseudomonadota</taxon>
        <taxon>Alphaproteobacteria</taxon>
        <taxon>Hyphomicrobiales</taxon>
        <taxon>Bartonellaceae</taxon>
        <taxon>Bartonella</taxon>
    </lineage>
</organism>
<dbReference type="RefSeq" id="WP_254770720.1">
    <property type="nucleotide sequence ID" value="NZ_CP101114.1"/>
</dbReference>
<protein>
    <submittedName>
        <fullName evidence="2">Uncharacterized protein</fullName>
    </submittedName>
</protein>
<proteinExistence type="predicted"/>
<evidence type="ECO:0000313" key="3">
    <source>
        <dbReference type="Proteomes" id="UP001059475"/>
    </source>
</evidence>
<sequence length="82" mass="9513">MHENREMATQLLEEGFKYSDEAYKTLFIKKHPISVVARDKVARDKNCKIIYKKDANGEPLEDARGQKIPETRPLTDADKQHL</sequence>
<evidence type="ECO:0000313" key="2">
    <source>
        <dbReference type="EMBL" id="UTO28855.1"/>
    </source>
</evidence>
<name>A0ABY5EWJ9_9HYPH</name>
<reference evidence="2" key="1">
    <citation type="submission" date="2022-07" db="EMBL/GenBank/DDBJ databases">
        <title>First report of Bartonella spp. in marsupials in Brazil, with a description of Bartonella harrusi sp. nov. and new proposal for taxonomic reclassification of species of the genus Bartonella.</title>
        <authorList>
            <person name="Amaral R.B."/>
        </authorList>
    </citation>
    <scope>NUCLEOTIDE SEQUENCE</scope>
    <source>
        <strain evidence="2">117A</strain>
    </source>
</reference>
<accession>A0ABY5EWJ9</accession>
<evidence type="ECO:0000256" key="1">
    <source>
        <dbReference type="SAM" id="MobiDB-lite"/>
    </source>
</evidence>
<keyword evidence="3" id="KW-1185">Reference proteome</keyword>